<keyword evidence="6 9" id="KW-0863">Zinc-finger</keyword>
<evidence type="ECO:0000313" key="12">
    <source>
        <dbReference type="EMBL" id="GJQ14297.1"/>
    </source>
</evidence>
<keyword evidence="5" id="KW-0479">Metal-binding</keyword>
<dbReference type="OrthoDB" id="8062037at2759"/>
<comment type="catalytic activity">
    <reaction evidence="1">
        <text>S-ubiquitinyl-[E2 ubiquitin-conjugating enzyme]-L-cysteine + [acceptor protein]-L-lysine = [E2 ubiquitin-conjugating enzyme]-L-cysteine + N(6)-ubiquitinyl-[acceptor protein]-L-lysine.</text>
        <dbReference type="EC" id="2.3.2.27"/>
    </reaction>
</comment>
<feature type="domain" description="RING-type" evidence="11">
    <location>
        <begin position="212"/>
        <end position="252"/>
    </location>
</feature>
<dbReference type="PROSITE" id="PS50089">
    <property type="entry name" value="ZF_RING_2"/>
    <property type="match status" value="1"/>
</dbReference>
<dbReference type="AlphaFoldDB" id="A0A9C7Q4V5"/>
<feature type="region of interest" description="Disordered" evidence="10">
    <location>
        <begin position="174"/>
        <end position="194"/>
    </location>
</feature>
<dbReference type="PANTHER" id="PTHR46463:SF10">
    <property type="entry name" value="OS01G0926200 PROTEIN"/>
    <property type="match status" value="1"/>
</dbReference>
<keyword evidence="14" id="KW-1185">Reference proteome</keyword>
<proteinExistence type="predicted"/>
<dbReference type="CDD" id="cd23116">
    <property type="entry name" value="RING-H2_AIRP1-like"/>
    <property type="match status" value="1"/>
</dbReference>
<keyword evidence="8" id="KW-0862">Zinc</keyword>
<evidence type="ECO:0000256" key="1">
    <source>
        <dbReference type="ARBA" id="ARBA00000900"/>
    </source>
</evidence>
<evidence type="ECO:0000256" key="9">
    <source>
        <dbReference type="PROSITE-ProRule" id="PRU00175"/>
    </source>
</evidence>
<evidence type="ECO:0000256" key="4">
    <source>
        <dbReference type="ARBA" id="ARBA00022679"/>
    </source>
</evidence>
<evidence type="ECO:0000256" key="5">
    <source>
        <dbReference type="ARBA" id="ARBA00022723"/>
    </source>
</evidence>
<dbReference type="EC" id="2.3.2.27" evidence="3"/>
<keyword evidence="7" id="KW-0833">Ubl conjugation pathway</keyword>
<dbReference type="SMART" id="SM00184">
    <property type="entry name" value="RING"/>
    <property type="match status" value="1"/>
</dbReference>
<dbReference type="InterPro" id="IPR024766">
    <property type="entry name" value="Znf_RING_H2"/>
</dbReference>
<feature type="region of interest" description="Disordered" evidence="10">
    <location>
        <begin position="26"/>
        <end position="46"/>
    </location>
</feature>
<comment type="caution">
    <text evidence="13">The sequence shown here is derived from an EMBL/GenBank/DDBJ whole genome shotgun (WGS) entry which is preliminary data.</text>
</comment>
<dbReference type="SUPFAM" id="SSF57850">
    <property type="entry name" value="RING/U-box"/>
    <property type="match status" value="1"/>
</dbReference>
<keyword evidence="4" id="KW-0808">Transferase</keyword>
<reference evidence="13" key="2">
    <citation type="submission" date="2022-01" db="EMBL/GenBank/DDBJ databases">
        <authorList>
            <person name="Hirooka S."/>
            <person name="Miyagishima S.Y."/>
        </authorList>
    </citation>
    <scope>NUCLEOTIDE SEQUENCE</scope>
    <source>
        <strain evidence="13">NBRC 102759</strain>
    </source>
</reference>
<dbReference type="InterPro" id="IPR013083">
    <property type="entry name" value="Znf_RING/FYVE/PHD"/>
</dbReference>
<evidence type="ECO:0000256" key="6">
    <source>
        <dbReference type="ARBA" id="ARBA00022771"/>
    </source>
</evidence>
<sequence>MDIFTRNARWISTLEDNVDTIGANESRSAVTSTENQRGDTAPVGNTNIRSNGIDLYFVDDEEEVPNNGSSVGSATKSSSGDLSDKKSKHFSFIRKVKHIGKDLLHDDVRREEHENFFSFHKSKRNYSGLIEWDEREEHRQVHHIQRPPGLDTQLRTRRPSVTEMKAKVRETTRSNSFGYGVGGPSPPKPPPLVADRTAVDDLIEESSKEDFCPTCLEAYDAENPKIVAKCGHSYHLACLYEWLERSPYCPICAARMEFAEDTLNAIPEEET</sequence>
<dbReference type="Proteomes" id="UP001061958">
    <property type="component" value="Unassembled WGS sequence"/>
</dbReference>
<feature type="compositionally biased region" description="Polar residues" evidence="10">
    <location>
        <begin position="26"/>
        <end position="35"/>
    </location>
</feature>
<evidence type="ECO:0000256" key="7">
    <source>
        <dbReference type="ARBA" id="ARBA00022786"/>
    </source>
</evidence>
<evidence type="ECO:0000256" key="3">
    <source>
        <dbReference type="ARBA" id="ARBA00012483"/>
    </source>
</evidence>
<name>A0A9C7Q4V5_9RHOD</name>
<evidence type="ECO:0000313" key="14">
    <source>
        <dbReference type="Proteomes" id="UP001061958"/>
    </source>
</evidence>
<reference evidence="13" key="1">
    <citation type="journal article" date="2022" name="Proc. Natl. Acad. Sci. U.S.A.">
        <title>Life cycle and functional genomics of the unicellular red alga Galdieria for elucidating algal and plant evolution and industrial use.</title>
        <authorList>
            <person name="Hirooka S."/>
            <person name="Itabashi T."/>
            <person name="Ichinose T.M."/>
            <person name="Onuma R."/>
            <person name="Fujiwara T."/>
            <person name="Yamashita S."/>
            <person name="Jong L.W."/>
            <person name="Tomita R."/>
            <person name="Iwane A.H."/>
            <person name="Miyagishima S.Y."/>
        </authorList>
    </citation>
    <scope>NUCLEOTIDE SEQUENCE</scope>
    <source>
        <strain evidence="13">NBRC 102759</strain>
    </source>
</reference>
<dbReference type="GO" id="GO:0008270">
    <property type="term" value="F:zinc ion binding"/>
    <property type="evidence" value="ECO:0007669"/>
    <property type="project" value="UniProtKB-KW"/>
</dbReference>
<dbReference type="GO" id="GO:0061630">
    <property type="term" value="F:ubiquitin protein ligase activity"/>
    <property type="evidence" value="ECO:0007669"/>
    <property type="project" value="UniProtKB-EC"/>
</dbReference>
<dbReference type="PANTHER" id="PTHR46463">
    <property type="entry name" value="ZINC FINGER, RING/FYVE/PHD-TYPE"/>
    <property type="match status" value="1"/>
</dbReference>
<feature type="region of interest" description="Disordered" evidence="10">
    <location>
        <begin position="64"/>
        <end position="85"/>
    </location>
</feature>
<dbReference type="EMBL" id="BQMJ01000053">
    <property type="protein sequence ID" value="GJQ14297.1"/>
    <property type="molecule type" value="Genomic_DNA"/>
</dbReference>
<protein>
    <recommendedName>
        <fullName evidence="3">RING-type E3 ubiquitin transferase</fullName>
        <ecNumber evidence="3">2.3.2.27</ecNumber>
    </recommendedName>
</protein>
<evidence type="ECO:0000256" key="2">
    <source>
        <dbReference type="ARBA" id="ARBA00004906"/>
    </source>
</evidence>
<dbReference type="EMBL" id="BQMJ01000065">
    <property type="protein sequence ID" value="GJQ15147.1"/>
    <property type="molecule type" value="Genomic_DNA"/>
</dbReference>
<dbReference type="InterPro" id="IPR001841">
    <property type="entry name" value="Znf_RING"/>
</dbReference>
<evidence type="ECO:0000259" key="11">
    <source>
        <dbReference type="PROSITE" id="PS50089"/>
    </source>
</evidence>
<evidence type="ECO:0000313" key="13">
    <source>
        <dbReference type="EMBL" id="GJQ15147.1"/>
    </source>
</evidence>
<accession>A0A9C7Q4V5</accession>
<organism evidence="13 14">
    <name type="scientific">Galdieria partita</name>
    <dbReference type="NCBI Taxonomy" id="83374"/>
    <lineage>
        <taxon>Eukaryota</taxon>
        <taxon>Rhodophyta</taxon>
        <taxon>Bangiophyceae</taxon>
        <taxon>Galdieriales</taxon>
        <taxon>Galdieriaceae</taxon>
        <taxon>Galdieria</taxon>
    </lineage>
</organism>
<dbReference type="Gene3D" id="3.30.40.10">
    <property type="entry name" value="Zinc/RING finger domain, C3HC4 (zinc finger)"/>
    <property type="match status" value="1"/>
</dbReference>
<evidence type="ECO:0000256" key="10">
    <source>
        <dbReference type="SAM" id="MobiDB-lite"/>
    </source>
</evidence>
<dbReference type="Pfam" id="PF12678">
    <property type="entry name" value="zf-rbx1"/>
    <property type="match status" value="1"/>
</dbReference>
<gene>
    <name evidence="12" type="ORF">GpartN1_g6088.t1</name>
    <name evidence="13" type="ORF">GpartN1_g6938.t1</name>
</gene>
<evidence type="ECO:0000256" key="8">
    <source>
        <dbReference type="ARBA" id="ARBA00022833"/>
    </source>
</evidence>
<comment type="pathway">
    <text evidence="2">Protein modification; protein ubiquitination.</text>
</comment>
<feature type="compositionally biased region" description="Low complexity" evidence="10">
    <location>
        <begin position="68"/>
        <end position="81"/>
    </location>
</feature>